<dbReference type="EMBL" id="QFOI01000498">
    <property type="protein sequence ID" value="PZP41645.1"/>
    <property type="molecule type" value="Genomic_DNA"/>
</dbReference>
<dbReference type="InterPro" id="IPR013783">
    <property type="entry name" value="Ig-like_fold"/>
</dbReference>
<dbReference type="Proteomes" id="UP000249645">
    <property type="component" value="Unassembled WGS sequence"/>
</dbReference>
<sequence>QELTAYLATSNSIILNWTTGSEINNSHFTILRSSNSTDWDSIGVVKSKFINGNGAGTSYSFTDNLFSSSINYYRLKQVDLDGTISLGNIVSVQVSNLQQRLKLFPNPTKGTINIQNAKIGASYRIISLDGKLITSGIVRNQTQSVDITNVSSGVYFCEIIDISNQKHLLKFIKE</sequence>
<organism evidence="2 3">
    <name type="scientific">Pseudopedobacter saltans</name>
    <dbReference type="NCBI Taxonomy" id="151895"/>
    <lineage>
        <taxon>Bacteria</taxon>
        <taxon>Pseudomonadati</taxon>
        <taxon>Bacteroidota</taxon>
        <taxon>Sphingobacteriia</taxon>
        <taxon>Sphingobacteriales</taxon>
        <taxon>Sphingobacteriaceae</taxon>
        <taxon>Pseudopedobacter</taxon>
    </lineage>
</organism>
<dbReference type="Gene3D" id="2.60.40.10">
    <property type="entry name" value="Immunoglobulins"/>
    <property type="match status" value="1"/>
</dbReference>
<dbReference type="NCBIfam" id="TIGR04183">
    <property type="entry name" value="Por_Secre_tail"/>
    <property type="match status" value="1"/>
</dbReference>
<dbReference type="InterPro" id="IPR026444">
    <property type="entry name" value="Secre_tail"/>
</dbReference>
<name>A0A2W5EB89_9SPHI</name>
<accession>A0A2W5EB89</accession>
<evidence type="ECO:0000259" key="1">
    <source>
        <dbReference type="Pfam" id="PF18962"/>
    </source>
</evidence>
<comment type="caution">
    <text evidence="2">The sequence shown here is derived from an EMBL/GenBank/DDBJ whole genome shotgun (WGS) entry which is preliminary data.</text>
</comment>
<evidence type="ECO:0000313" key="3">
    <source>
        <dbReference type="Proteomes" id="UP000249645"/>
    </source>
</evidence>
<reference evidence="2 3" key="1">
    <citation type="submission" date="2017-11" db="EMBL/GenBank/DDBJ databases">
        <title>Infants hospitalized years apart are colonized by the same room-sourced microbial strains.</title>
        <authorList>
            <person name="Brooks B."/>
            <person name="Olm M.R."/>
            <person name="Firek B.A."/>
            <person name="Baker R."/>
            <person name="Thomas B.C."/>
            <person name="Morowitz M.J."/>
            <person name="Banfield J.F."/>
        </authorList>
    </citation>
    <scope>NUCLEOTIDE SEQUENCE [LARGE SCALE GENOMIC DNA]</scope>
    <source>
        <strain evidence="2">S2_009_000_R2_76</strain>
    </source>
</reference>
<gene>
    <name evidence="2" type="ORF">DI598_17975</name>
</gene>
<protein>
    <recommendedName>
        <fullName evidence="1">Secretion system C-terminal sorting domain-containing protein</fullName>
    </recommendedName>
</protein>
<dbReference type="Pfam" id="PF18962">
    <property type="entry name" value="Por_Secre_tail"/>
    <property type="match status" value="1"/>
</dbReference>
<evidence type="ECO:0000313" key="2">
    <source>
        <dbReference type="EMBL" id="PZP41645.1"/>
    </source>
</evidence>
<feature type="non-terminal residue" evidence="2">
    <location>
        <position position="1"/>
    </location>
</feature>
<feature type="domain" description="Secretion system C-terminal sorting" evidence="1">
    <location>
        <begin position="103"/>
        <end position="167"/>
    </location>
</feature>
<proteinExistence type="predicted"/>
<dbReference type="AlphaFoldDB" id="A0A2W5EB89"/>